<evidence type="ECO:0000259" key="1">
    <source>
        <dbReference type="PROSITE" id="PS51781"/>
    </source>
</evidence>
<organism evidence="2 3">
    <name type="scientific">Candidatus Woesebacteria bacterium GW2011_GWA1_39_21</name>
    <dbReference type="NCBI Taxonomy" id="1618550"/>
    <lineage>
        <taxon>Bacteria</taxon>
        <taxon>Candidatus Woeseibacteriota</taxon>
    </lineage>
</organism>
<dbReference type="InterPro" id="IPR013229">
    <property type="entry name" value="PEGA"/>
</dbReference>
<gene>
    <name evidence="2" type="ORF">UT39_C0005G0048</name>
</gene>
<dbReference type="Proteomes" id="UP000034246">
    <property type="component" value="Unassembled WGS sequence"/>
</dbReference>
<dbReference type="AlphaFoldDB" id="A0A0G0N867"/>
<evidence type="ECO:0000313" key="3">
    <source>
        <dbReference type="Proteomes" id="UP000034246"/>
    </source>
</evidence>
<sequence length="292" mass="31699">MKKLRTLLIVLIVIFVLAGFGLATFNFIVPKASGLLIETTPASMVYINGEDVGRTPFTSLRKTGEISLRLVPESFGQPLAPFEEKINLVSGVETVVRQYFGSSDKFTEGEILSFEKLSSAKSAGITILTDPENVQILINGISKGSSPYTSSAVDSGVNEIQLMANGYKSRTIEVTPISGYKLIAFVKLAQVDIPAAAEPTPSEESQKMVKILKTPTGFLRVRDEASTSAKEIGQVKPGNEYKYLGEDEKGQWYKINFSQNLDGWITSAYSEIISSADATITITPTVTPARIN</sequence>
<evidence type="ECO:0000313" key="2">
    <source>
        <dbReference type="EMBL" id="KKR11613.1"/>
    </source>
</evidence>
<protein>
    <recommendedName>
        <fullName evidence="1">SH3b domain-containing protein</fullName>
    </recommendedName>
</protein>
<dbReference type="STRING" id="1618550.UT39_C0005G0048"/>
<reference evidence="2 3" key="1">
    <citation type="journal article" date="2015" name="Nature">
        <title>rRNA introns, odd ribosomes, and small enigmatic genomes across a large radiation of phyla.</title>
        <authorList>
            <person name="Brown C.T."/>
            <person name="Hug L.A."/>
            <person name="Thomas B.C."/>
            <person name="Sharon I."/>
            <person name="Castelle C.J."/>
            <person name="Singh A."/>
            <person name="Wilkins M.J."/>
            <person name="Williams K.H."/>
            <person name="Banfield J.F."/>
        </authorList>
    </citation>
    <scope>NUCLEOTIDE SEQUENCE [LARGE SCALE GENOMIC DNA]</scope>
</reference>
<name>A0A0G0N867_9BACT</name>
<dbReference type="Pfam" id="PF08308">
    <property type="entry name" value="PEGA"/>
    <property type="match status" value="2"/>
</dbReference>
<dbReference type="EMBL" id="LBWP01000005">
    <property type="protein sequence ID" value="KKR11613.1"/>
    <property type="molecule type" value="Genomic_DNA"/>
</dbReference>
<dbReference type="SMART" id="SM00287">
    <property type="entry name" value="SH3b"/>
    <property type="match status" value="1"/>
</dbReference>
<accession>A0A0G0N867</accession>
<dbReference type="PROSITE" id="PS51781">
    <property type="entry name" value="SH3B"/>
    <property type="match status" value="1"/>
</dbReference>
<feature type="domain" description="SH3b" evidence="1">
    <location>
        <begin position="207"/>
        <end position="274"/>
    </location>
</feature>
<dbReference type="InterPro" id="IPR003646">
    <property type="entry name" value="SH3-like_bac-type"/>
</dbReference>
<proteinExistence type="predicted"/>
<dbReference type="Pfam" id="PF08239">
    <property type="entry name" value="SH3_3"/>
    <property type="match status" value="1"/>
</dbReference>
<dbReference type="Gene3D" id="2.30.30.40">
    <property type="entry name" value="SH3 Domains"/>
    <property type="match status" value="1"/>
</dbReference>
<comment type="caution">
    <text evidence="2">The sequence shown here is derived from an EMBL/GenBank/DDBJ whole genome shotgun (WGS) entry which is preliminary data.</text>
</comment>